<name>A0A7Y8GYV7_9BURK</name>
<evidence type="ECO:0000256" key="3">
    <source>
        <dbReference type="ARBA" id="ARBA00012257"/>
    </source>
</evidence>
<evidence type="ECO:0000256" key="1">
    <source>
        <dbReference type="ARBA" id="ARBA00001163"/>
    </source>
</evidence>
<dbReference type="InterPro" id="IPR017580">
    <property type="entry name" value="OHCU_decarboxylase-1"/>
</dbReference>
<comment type="catalytic activity">
    <reaction evidence="1">
        <text>5-hydroxy-2-oxo-4-ureido-2,5-dihydro-1H-imidazole-5-carboxylate + H(+) = (S)-allantoin + CO2</text>
        <dbReference type="Rhea" id="RHEA:26301"/>
        <dbReference type="ChEBI" id="CHEBI:15378"/>
        <dbReference type="ChEBI" id="CHEBI:15678"/>
        <dbReference type="ChEBI" id="CHEBI:16526"/>
        <dbReference type="ChEBI" id="CHEBI:58639"/>
        <dbReference type="EC" id="4.1.1.97"/>
    </reaction>
</comment>
<dbReference type="EC" id="4.1.1.97" evidence="3"/>
<dbReference type="Proteomes" id="UP000545507">
    <property type="component" value="Unassembled WGS sequence"/>
</dbReference>
<feature type="domain" description="Oxo-4-hydroxy-4-carboxy-5-ureidoimidazoline decarboxylase" evidence="8">
    <location>
        <begin position="51"/>
        <end position="207"/>
    </location>
</feature>
<keyword evidence="10" id="KW-1185">Reference proteome</keyword>
<dbReference type="GO" id="GO:0006144">
    <property type="term" value="P:purine nucleobase metabolic process"/>
    <property type="evidence" value="ECO:0007669"/>
    <property type="project" value="UniProtKB-KW"/>
</dbReference>
<sequence length="232" mass="25544">MQGTVEVAHRAVYSNEIQQIMRWTATQSELKLRSKMPSTPTTPLTISELRSLDEAAFNALLGSVVEHSPWVAERAWSLRPFASQSALFNAMARVIHGADEALQRALLCAHPELAGQEAQAGTMTRDSQNEQARLGLLSLDATTVQRMTALNQRYHARFGYPFIAALRLHDTLASVFEAFEARLTHDDATERQAALQQICEVMRGRLARVVQPDAPTPLSSRPAVSTLAGTQP</sequence>
<dbReference type="PANTHER" id="PTHR43466:SF1">
    <property type="entry name" value="2-OXO-4-HYDROXY-4-CARBOXY-5-UREIDOIMIDAZOLINE DECARBOXYLASE-RELATED"/>
    <property type="match status" value="1"/>
</dbReference>
<comment type="caution">
    <text evidence="9">The sequence shown here is derived from an EMBL/GenBank/DDBJ whole genome shotgun (WGS) entry which is preliminary data.</text>
</comment>
<dbReference type="InterPro" id="IPR036778">
    <property type="entry name" value="OHCU_decarboxylase_sf"/>
</dbReference>
<evidence type="ECO:0000256" key="7">
    <source>
        <dbReference type="SAM" id="MobiDB-lite"/>
    </source>
</evidence>
<comment type="pathway">
    <text evidence="2">Purine metabolism; urate degradation; (S)-allantoin from urate: step 3/3.</text>
</comment>
<keyword evidence="4" id="KW-0659">Purine metabolism</keyword>
<dbReference type="AlphaFoldDB" id="A0A7Y8GYV7"/>
<evidence type="ECO:0000256" key="5">
    <source>
        <dbReference type="ARBA" id="ARBA00022793"/>
    </source>
</evidence>
<feature type="compositionally biased region" description="Polar residues" evidence="7">
    <location>
        <begin position="217"/>
        <end position="232"/>
    </location>
</feature>
<dbReference type="GO" id="GO:0019628">
    <property type="term" value="P:urate catabolic process"/>
    <property type="evidence" value="ECO:0007669"/>
    <property type="project" value="UniProtKB-UniPathway"/>
</dbReference>
<protein>
    <recommendedName>
        <fullName evidence="3">2-oxo-4-hydroxy-4-carboxy-5-ureidoimidazoline decarboxylase</fullName>
        <ecNumber evidence="3">4.1.1.97</ecNumber>
    </recommendedName>
</protein>
<dbReference type="Gene3D" id="1.10.3330.10">
    <property type="entry name" value="Oxo-4-hydroxy-4-carboxy-5-ureidoimidazoline decarboxylase"/>
    <property type="match status" value="1"/>
</dbReference>
<dbReference type="SUPFAM" id="SSF158694">
    <property type="entry name" value="UraD-Like"/>
    <property type="match status" value="1"/>
</dbReference>
<dbReference type="PANTHER" id="PTHR43466">
    <property type="entry name" value="2-OXO-4-HYDROXY-4-CARBOXY-5-UREIDOIMIDAZOLINE DECARBOXYLASE-RELATED"/>
    <property type="match status" value="1"/>
</dbReference>
<reference evidence="9 10" key="1">
    <citation type="submission" date="2019-09" db="EMBL/GenBank/DDBJ databases">
        <title>Hydrogenophaga aromatica sp. nov., isolated from a para-xylene-degrading enrichment culture.</title>
        <authorList>
            <person name="Tancsics A."/>
            <person name="Banerjee S."/>
        </authorList>
    </citation>
    <scope>NUCLEOTIDE SEQUENCE [LARGE SCALE GENOMIC DNA]</scope>
    <source>
        <strain evidence="9 10">D2P1</strain>
    </source>
</reference>
<evidence type="ECO:0000313" key="9">
    <source>
        <dbReference type="EMBL" id="NWF46518.1"/>
    </source>
</evidence>
<evidence type="ECO:0000259" key="8">
    <source>
        <dbReference type="Pfam" id="PF09349"/>
    </source>
</evidence>
<keyword evidence="5" id="KW-0210">Decarboxylase</keyword>
<dbReference type="InterPro" id="IPR018020">
    <property type="entry name" value="OHCU_decarboxylase"/>
</dbReference>
<dbReference type="GO" id="GO:0051997">
    <property type="term" value="F:2-oxo-4-hydroxy-4-carboxy-5-ureidoimidazoline decarboxylase activity"/>
    <property type="evidence" value="ECO:0007669"/>
    <property type="project" value="UniProtKB-EC"/>
</dbReference>
<dbReference type="GO" id="GO:0000255">
    <property type="term" value="P:allantoin metabolic process"/>
    <property type="evidence" value="ECO:0007669"/>
    <property type="project" value="InterPro"/>
</dbReference>
<organism evidence="9 10">
    <name type="scientific">Hydrogenophaga aromaticivorans</name>
    <dbReference type="NCBI Taxonomy" id="2610898"/>
    <lineage>
        <taxon>Bacteria</taxon>
        <taxon>Pseudomonadati</taxon>
        <taxon>Pseudomonadota</taxon>
        <taxon>Betaproteobacteria</taxon>
        <taxon>Burkholderiales</taxon>
        <taxon>Comamonadaceae</taxon>
        <taxon>Hydrogenophaga</taxon>
    </lineage>
</organism>
<feature type="region of interest" description="Disordered" evidence="7">
    <location>
        <begin position="212"/>
        <end position="232"/>
    </location>
</feature>
<dbReference type="NCBIfam" id="TIGR03164">
    <property type="entry name" value="UHCUDC"/>
    <property type="match status" value="1"/>
</dbReference>
<keyword evidence="6 9" id="KW-0456">Lyase</keyword>
<dbReference type="EMBL" id="VYGV01000013">
    <property type="protein sequence ID" value="NWF46518.1"/>
    <property type="molecule type" value="Genomic_DNA"/>
</dbReference>
<evidence type="ECO:0000256" key="6">
    <source>
        <dbReference type="ARBA" id="ARBA00023239"/>
    </source>
</evidence>
<dbReference type="UniPathway" id="UPA00394">
    <property type="reaction ID" value="UER00652"/>
</dbReference>
<proteinExistence type="predicted"/>
<accession>A0A7Y8GYV7</accession>
<evidence type="ECO:0000313" key="10">
    <source>
        <dbReference type="Proteomes" id="UP000545507"/>
    </source>
</evidence>
<gene>
    <name evidence="9" type="primary">uraD</name>
    <name evidence="9" type="ORF">F3K02_14855</name>
</gene>
<evidence type="ECO:0000256" key="4">
    <source>
        <dbReference type="ARBA" id="ARBA00022631"/>
    </source>
</evidence>
<dbReference type="Pfam" id="PF09349">
    <property type="entry name" value="OHCU_decarbox"/>
    <property type="match status" value="1"/>
</dbReference>
<evidence type="ECO:0000256" key="2">
    <source>
        <dbReference type="ARBA" id="ARBA00004754"/>
    </source>
</evidence>